<sequence length="85" mass="9809">MAKTTNITQYECDRPGCGVKEYVDPSETASPDWHDITRIDRNNNEKHLLFCGTDYKEYLQFAENQDKNFDAWLNALTSKNDGKGM</sequence>
<evidence type="ECO:0000313" key="1">
    <source>
        <dbReference type="EMBL" id="PLS27527.1"/>
    </source>
</evidence>
<dbReference type="Proteomes" id="UP000235034">
    <property type="component" value="Unassembled WGS sequence"/>
</dbReference>
<protein>
    <submittedName>
        <fullName evidence="1">Uncharacterized protein</fullName>
    </submittedName>
</protein>
<proteinExistence type="predicted"/>
<dbReference type="RefSeq" id="WP_101622649.1">
    <property type="nucleotide sequence ID" value="NZ_NMWT01000023.1"/>
</dbReference>
<evidence type="ECO:0000313" key="2">
    <source>
        <dbReference type="Proteomes" id="UP000235034"/>
    </source>
</evidence>
<dbReference type="EMBL" id="NMWT01000023">
    <property type="protein sequence ID" value="PLS27527.1"/>
    <property type="molecule type" value="Genomic_DNA"/>
</dbReference>
<comment type="caution">
    <text evidence="1">The sequence shown here is derived from an EMBL/GenBank/DDBJ whole genome shotgun (WGS) entry which is preliminary data.</text>
</comment>
<dbReference type="AlphaFoldDB" id="A0A2N5J006"/>
<name>A0A2N5J006_9BIFI</name>
<dbReference type="OrthoDB" id="3194815at2"/>
<reference evidence="1 2" key="1">
    <citation type="submission" date="2017-07" db="EMBL/GenBank/DDBJ databases">
        <title>Bifidobacterium novel species.</title>
        <authorList>
            <person name="Lugli G.A."/>
            <person name="Milani C."/>
            <person name="Duranti S."/>
            <person name="Mangifesta M."/>
        </authorList>
    </citation>
    <scope>NUCLEOTIDE SEQUENCE [LARGE SCALE GENOMIC DNA]</scope>
    <source>
        <strain evidence="1 2">77</strain>
    </source>
</reference>
<organism evidence="1 2">
    <name type="scientific">Bifidobacterium parmae</name>
    <dbReference type="NCBI Taxonomy" id="361854"/>
    <lineage>
        <taxon>Bacteria</taxon>
        <taxon>Bacillati</taxon>
        <taxon>Actinomycetota</taxon>
        <taxon>Actinomycetes</taxon>
        <taxon>Bifidobacteriales</taxon>
        <taxon>Bifidobacteriaceae</taxon>
        <taxon>Bifidobacterium</taxon>
    </lineage>
</organism>
<gene>
    <name evidence="1" type="ORF">Uis4E_1559</name>
</gene>
<keyword evidence="2" id="KW-1185">Reference proteome</keyword>
<accession>A0A2N5J006</accession>